<evidence type="ECO:0000256" key="6">
    <source>
        <dbReference type="ARBA" id="ARBA00022826"/>
    </source>
</evidence>
<reference evidence="14 15" key="1">
    <citation type="submission" date="2018-05" db="EMBL/GenBank/DDBJ databases">
        <title>Isolation and characterization of genus Methanoculleus species and their viruses from deep sea marine sediment offshore southwestern Taiwan.</title>
        <authorList>
            <person name="Wei W.-H."/>
            <person name="Chen W.-C."/>
            <person name="Lai M.-C."/>
            <person name="Chen S.-C."/>
        </authorList>
    </citation>
    <scope>NUCLEOTIDE SEQUENCE [LARGE SCALE GENOMIC DNA]</scope>
    <source>
        <strain evidence="14 15">CWC-02</strain>
    </source>
</reference>
<evidence type="ECO:0000256" key="3">
    <source>
        <dbReference type="ARBA" id="ARBA00022448"/>
    </source>
</evidence>
<dbReference type="AlphaFoldDB" id="A0ABD4TF83"/>
<feature type="transmembrane region" description="Helical" evidence="13">
    <location>
        <begin position="128"/>
        <end position="144"/>
    </location>
</feature>
<feature type="transmembrane region" description="Helical" evidence="13">
    <location>
        <begin position="65"/>
        <end position="81"/>
    </location>
</feature>
<evidence type="ECO:0000256" key="5">
    <source>
        <dbReference type="ARBA" id="ARBA00022692"/>
    </source>
</evidence>
<keyword evidence="15" id="KW-1185">Reference proteome</keyword>
<organism evidence="14 15">
    <name type="scientific">Methanoculleus oceani</name>
    <dbReference type="NCBI Taxonomy" id="2184756"/>
    <lineage>
        <taxon>Archaea</taxon>
        <taxon>Methanobacteriati</taxon>
        <taxon>Methanobacteriota</taxon>
        <taxon>Stenosarchaea group</taxon>
        <taxon>Methanomicrobia</taxon>
        <taxon>Methanomicrobiales</taxon>
        <taxon>Methanomicrobiaceae</taxon>
        <taxon>Methanoculleus</taxon>
    </lineage>
</organism>
<keyword evidence="3" id="KW-0813">Transport</keyword>
<keyword evidence="7" id="KW-0630">Potassium</keyword>
<dbReference type="InterPro" id="IPR010617">
    <property type="entry name" value="TMEM175-like"/>
</dbReference>
<comment type="subcellular location">
    <subcellularLocation>
        <location evidence="1">Membrane</location>
        <topology evidence="1">Multi-pass membrane protein</topology>
    </subcellularLocation>
</comment>
<sequence>MMAARDEIPKTSRRDRLTDILPTDRLSAFADGVFAIVITLLVLEIPVPEATEDLLWALLEAWPDFLAYIISFAFIGGFWITHTSITRMTAHEDGVTVRMTLVMLFFVSLLPFSTSLMATHLIGPGSRLAVFIYGLDLFLASLMLDRIMDYLIRRPDLLIDGFADTDLRGLEHRRRYGIVLDGIGVLLALFLPRVAIAIYISAAIYFILQPLFFLRTPMRSLEKEGR</sequence>
<keyword evidence="8 13" id="KW-1133">Transmembrane helix</keyword>
<evidence type="ECO:0000256" key="12">
    <source>
        <dbReference type="ARBA" id="ARBA00034430"/>
    </source>
</evidence>
<evidence type="ECO:0000256" key="8">
    <source>
        <dbReference type="ARBA" id="ARBA00022989"/>
    </source>
</evidence>
<comment type="similarity">
    <text evidence="2">Belongs to the TMEM175 family.</text>
</comment>
<protein>
    <submittedName>
        <fullName evidence="14">DUF1211 domain-containing protein</fullName>
    </submittedName>
</protein>
<evidence type="ECO:0000256" key="1">
    <source>
        <dbReference type="ARBA" id="ARBA00004141"/>
    </source>
</evidence>
<proteinExistence type="inferred from homology"/>
<name>A0ABD4TF83_9EURY</name>
<gene>
    <name evidence="14" type="ORF">DIC75_07905</name>
</gene>
<feature type="transmembrane region" description="Helical" evidence="13">
    <location>
        <begin position="178"/>
        <end position="208"/>
    </location>
</feature>
<evidence type="ECO:0000256" key="7">
    <source>
        <dbReference type="ARBA" id="ARBA00022958"/>
    </source>
</evidence>
<evidence type="ECO:0000256" key="9">
    <source>
        <dbReference type="ARBA" id="ARBA00023065"/>
    </source>
</evidence>
<keyword evidence="4" id="KW-0633">Potassium transport</keyword>
<dbReference type="Pfam" id="PF06736">
    <property type="entry name" value="TMEM175"/>
    <property type="match status" value="1"/>
</dbReference>
<feature type="transmembrane region" description="Helical" evidence="13">
    <location>
        <begin position="26"/>
        <end position="45"/>
    </location>
</feature>
<keyword evidence="9" id="KW-0406">Ion transport</keyword>
<evidence type="ECO:0000256" key="4">
    <source>
        <dbReference type="ARBA" id="ARBA00022538"/>
    </source>
</evidence>
<keyword evidence="11" id="KW-0407">Ion channel</keyword>
<dbReference type="Proteomes" id="UP001523230">
    <property type="component" value="Unassembled WGS sequence"/>
</dbReference>
<evidence type="ECO:0000313" key="14">
    <source>
        <dbReference type="EMBL" id="MCM2466237.1"/>
    </source>
</evidence>
<dbReference type="RefSeq" id="WP_250987498.1">
    <property type="nucleotide sequence ID" value="NZ_QFDM01000002.1"/>
</dbReference>
<comment type="catalytic activity">
    <reaction evidence="12">
        <text>K(+)(in) = K(+)(out)</text>
        <dbReference type="Rhea" id="RHEA:29463"/>
        <dbReference type="ChEBI" id="CHEBI:29103"/>
    </reaction>
</comment>
<feature type="transmembrane region" description="Helical" evidence="13">
    <location>
        <begin position="101"/>
        <end position="122"/>
    </location>
</feature>
<keyword evidence="6" id="KW-0631">Potassium channel</keyword>
<keyword evidence="5 13" id="KW-0812">Transmembrane</keyword>
<evidence type="ECO:0000256" key="2">
    <source>
        <dbReference type="ARBA" id="ARBA00006920"/>
    </source>
</evidence>
<dbReference type="PANTHER" id="PTHR31462">
    <property type="entry name" value="ENDOSOMAL/LYSOSOMAL POTASSIUM CHANNEL TMEM175"/>
    <property type="match status" value="1"/>
</dbReference>
<comment type="caution">
    <text evidence="14">The sequence shown here is derived from an EMBL/GenBank/DDBJ whole genome shotgun (WGS) entry which is preliminary data.</text>
</comment>
<evidence type="ECO:0000256" key="11">
    <source>
        <dbReference type="ARBA" id="ARBA00023303"/>
    </source>
</evidence>
<dbReference type="EMBL" id="QFDM01000002">
    <property type="protein sequence ID" value="MCM2466237.1"/>
    <property type="molecule type" value="Genomic_DNA"/>
</dbReference>
<evidence type="ECO:0000313" key="15">
    <source>
        <dbReference type="Proteomes" id="UP001523230"/>
    </source>
</evidence>
<dbReference type="GO" id="GO:0016020">
    <property type="term" value="C:membrane"/>
    <property type="evidence" value="ECO:0007669"/>
    <property type="project" value="UniProtKB-SubCell"/>
</dbReference>
<evidence type="ECO:0000256" key="10">
    <source>
        <dbReference type="ARBA" id="ARBA00023136"/>
    </source>
</evidence>
<accession>A0ABD4TF83</accession>
<evidence type="ECO:0000256" key="13">
    <source>
        <dbReference type="SAM" id="Phobius"/>
    </source>
</evidence>
<dbReference type="PANTHER" id="PTHR31462:SF5">
    <property type="entry name" value="ENDOSOMAL_LYSOSOMAL PROTON CHANNEL TMEM175"/>
    <property type="match status" value="1"/>
</dbReference>
<dbReference type="GO" id="GO:0005267">
    <property type="term" value="F:potassium channel activity"/>
    <property type="evidence" value="ECO:0007669"/>
    <property type="project" value="UniProtKB-KW"/>
</dbReference>
<keyword evidence="10 13" id="KW-0472">Membrane</keyword>